<organism evidence="4">
    <name type="scientific">hydrothermal vent metagenome</name>
    <dbReference type="NCBI Taxonomy" id="652676"/>
    <lineage>
        <taxon>unclassified sequences</taxon>
        <taxon>metagenomes</taxon>
        <taxon>ecological metagenomes</taxon>
    </lineage>
</organism>
<dbReference type="InterPro" id="IPR029028">
    <property type="entry name" value="Alpha/beta_knot_MTases"/>
</dbReference>
<dbReference type="InterPro" id="IPR029026">
    <property type="entry name" value="tRNA_m1G_MTases_N"/>
</dbReference>
<evidence type="ECO:0000256" key="2">
    <source>
        <dbReference type="ARBA" id="ARBA00022679"/>
    </source>
</evidence>
<dbReference type="GO" id="GO:0006396">
    <property type="term" value="P:RNA processing"/>
    <property type="evidence" value="ECO:0007669"/>
    <property type="project" value="InterPro"/>
</dbReference>
<evidence type="ECO:0000256" key="1">
    <source>
        <dbReference type="ARBA" id="ARBA00022603"/>
    </source>
</evidence>
<dbReference type="EMBL" id="UOFQ01000018">
    <property type="protein sequence ID" value="VAW85158.1"/>
    <property type="molecule type" value="Genomic_DNA"/>
</dbReference>
<dbReference type="InterPro" id="IPR001537">
    <property type="entry name" value="SpoU_MeTrfase"/>
</dbReference>
<evidence type="ECO:0000313" key="4">
    <source>
        <dbReference type="EMBL" id="VAW85158.1"/>
    </source>
</evidence>
<gene>
    <name evidence="4" type="ORF">MNBD_GAMMA17-1770</name>
</gene>
<reference evidence="4" key="1">
    <citation type="submission" date="2018-06" db="EMBL/GenBank/DDBJ databases">
        <authorList>
            <person name="Zhirakovskaya E."/>
        </authorList>
    </citation>
    <scope>NUCLEOTIDE SEQUENCE</scope>
</reference>
<accession>A0A3B0YVY3</accession>
<feature type="domain" description="tRNA/rRNA methyltransferase SpoU type" evidence="3">
    <location>
        <begin position="1"/>
        <end position="105"/>
    </location>
</feature>
<dbReference type="GO" id="GO:0008173">
    <property type="term" value="F:RNA methyltransferase activity"/>
    <property type="evidence" value="ECO:0007669"/>
    <property type="project" value="InterPro"/>
</dbReference>
<evidence type="ECO:0000259" key="3">
    <source>
        <dbReference type="Pfam" id="PF00588"/>
    </source>
</evidence>
<dbReference type="GO" id="GO:0003723">
    <property type="term" value="F:RNA binding"/>
    <property type="evidence" value="ECO:0007669"/>
    <property type="project" value="InterPro"/>
</dbReference>
<dbReference type="GO" id="GO:0032259">
    <property type="term" value="P:methylation"/>
    <property type="evidence" value="ECO:0007669"/>
    <property type="project" value="UniProtKB-KW"/>
</dbReference>
<protein>
    <recommendedName>
        <fullName evidence="3">tRNA/rRNA methyltransferase SpoU type domain-containing protein</fullName>
    </recommendedName>
</protein>
<keyword evidence="1" id="KW-0489">Methyltransferase</keyword>
<dbReference type="Gene3D" id="3.40.1280.10">
    <property type="match status" value="1"/>
</dbReference>
<dbReference type="SUPFAM" id="SSF75217">
    <property type="entry name" value="alpha/beta knot"/>
    <property type="match status" value="1"/>
</dbReference>
<proteinExistence type="predicted"/>
<sequence length="161" mass="18103">MIRSGQNFGVNTIFVIGGFIAEKYKGNIHKFSHQMNTQDGVSNITLLYFSELSDFLNHLPAQTTLVLIELFDGATELKNYKHPKNATYLFGRETTGIEADQLTEIESYFEKLNESVPPEYLEGHKKTAHLHKIKIDTPQSLNVGVCASIVMYDARSRHAPG</sequence>
<dbReference type="AlphaFoldDB" id="A0A3B0YVY3"/>
<dbReference type="Pfam" id="PF00588">
    <property type="entry name" value="SpoU_methylase"/>
    <property type="match status" value="1"/>
</dbReference>
<name>A0A3B0YVY3_9ZZZZ</name>
<keyword evidence="2" id="KW-0808">Transferase</keyword>